<keyword evidence="7" id="KW-0479">Metal-binding</keyword>
<reference evidence="9" key="1">
    <citation type="submission" date="2018-05" db="EMBL/GenBank/DDBJ databases">
        <authorList>
            <person name="Lanie J.A."/>
            <person name="Ng W.-L."/>
            <person name="Kazmierczak K.M."/>
            <person name="Andrzejewski T.M."/>
            <person name="Davidsen T.M."/>
            <person name="Wayne K.J."/>
            <person name="Tettelin H."/>
            <person name="Glass J.I."/>
            <person name="Rusch D."/>
            <person name="Podicherti R."/>
            <person name="Tsui H.-C.T."/>
            <person name="Winkler M.E."/>
        </authorList>
    </citation>
    <scope>NUCLEOTIDE SEQUENCE</scope>
    <source>
        <strain evidence="9">KNB</strain>
    </source>
</reference>
<feature type="transmembrane region" description="Helical" evidence="8">
    <location>
        <begin position="167"/>
        <end position="185"/>
    </location>
</feature>
<evidence type="ECO:0000256" key="2">
    <source>
        <dbReference type="ARBA" id="ARBA00022475"/>
    </source>
</evidence>
<dbReference type="InterPro" id="IPR000715">
    <property type="entry name" value="Glycosyl_transferase_4"/>
</dbReference>
<feature type="binding site" evidence="7">
    <location>
        <position position="194"/>
    </location>
    <ligand>
        <name>Mg(2+)</name>
        <dbReference type="ChEBI" id="CHEBI:18420"/>
    </ligand>
</feature>
<gene>
    <name evidence="9" type="ORF">NITFAB_2579</name>
</gene>
<dbReference type="GO" id="GO:0044038">
    <property type="term" value="P:cell wall macromolecule biosynthetic process"/>
    <property type="evidence" value="ECO:0007669"/>
    <property type="project" value="TreeGrafter"/>
</dbReference>
<sequence>MSHYSPLIAALITMLVTTIILFSKVGKEIQDIPNERSLHAQPIPRIGGIGLMAGLLSAWGLMIKSLAWWVVLPLVILFIVSLLDDMRGLRVRSRLLAQITAAAILVFGSGLLTQNILVSLFMIFCIIWMTNLFNFMDGSDGLAAGMAFFGFTMYGVAALMHGADTQAMLNFSISAAGLGLLYYNFHPAQVFMGDAGSIPLGFLTAAMGLWGWQLALWPAWFPLLVFSPFIMDASVTLLKRTLNRKKISEAHREHYYQRLVLIGWGHRNVALFEYSLMLAAGASAIGWLNHSTEWPWILFLIWGSIYLSLMLILDYRWKVIQQTQRG</sequence>
<organism evidence="9">
    <name type="scientific">Candidatus Nitrotoga fabula</name>
    <dbReference type="NCBI Taxonomy" id="2182327"/>
    <lineage>
        <taxon>Bacteria</taxon>
        <taxon>Pseudomonadati</taxon>
        <taxon>Pseudomonadota</taxon>
        <taxon>Betaproteobacteria</taxon>
        <taxon>Nitrosomonadales</taxon>
        <taxon>Gallionellaceae</taxon>
        <taxon>Candidatus Nitrotoga</taxon>
    </lineage>
</organism>
<comment type="subcellular location">
    <subcellularLocation>
        <location evidence="1">Cell membrane</location>
        <topology evidence="1">Multi-pass membrane protein</topology>
    </subcellularLocation>
</comment>
<dbReference type="GO" id="GO:0016780">
    <property type="term" value="F:phosphotransferase activity, for other substituted phosphate groups"/>
    <property type="evidence" value="ECO:0007669"/>
    <property type="project" value="InterPro"/>
</dbReference>
<feature type="transmembrane region" description="Helical" evidence="8">
    <location>
        <begin position="142"/>
        <end position="161"/>
    </location>
</feature>
<evidence type="ECO:0000256" key="1">
    <source>
        <dbReference type="ARBA" id="ARBA00004651"/>
    </source>
</evidence>
<feature type="binding site" evidence="7">
    <location>
        <position position="134"/>
    </location>
    <ligand>
        <name>Mg(2+)</name>
        <dbReference type="ChEBI" id="CHEBI:18420"/>
    </ligand>
</feature>
<feature type="transmembrane region" description="Helical" evidence="8">
    <location>
        <begin position="43"/>
        <end position="60"/>
    </location>
</feature>
<accession>A0A2X0SHU4</accession>
<feature type="transmembrane region" description="Helical" evidence="8">
    <location>
        <begin position="268"/>
        <end position="288"/>
    </location>
</feature>
<keyword evidence="2" id="KW-1003">Cell membrane</keyword>
<keyword evidence="5 8" id="KW-1133">Transmembrane helix</keyword>
<evidence type="ECO:0000256" key="7">
    <source>
        <dbReference type="PIRSR" id="PIRSR600715-1"/>
    </source>
</evidence>
<feature type="transmembrane region" description="Helical" evidence="8">
    <location>
        <begin position="294"/>
        <end position="315"/>
    </location>
</feature>
<evidence type="ECO:0000256" key="6">
    <source>
        <dbReference type="ARBA" id="ARBA00023136"/>
    </source>
</evidence>
<proteinExistence type="predicted"/>
<keyword evidence="4 8" id="KW-0812">Transmembrane</keyword>
<evidence type="ECO:0000313" key="9">
    <source>
        <dbReference type="EMBL" id="SPS06981.1"/>
    </source>
</evidence>
<dbReference type="EMBL" id="LS423452">
    <property type="protein sequence ID" value="SPS06981.1"/>
    <property type="molecule type" value="Genomic_DNA"/>
</dbReference>
<dbReference type="GO" id="GO:0071555">
    <property type="term" value="P:cell wall organization"/>
    <property type="evidence" value="ECO:0007669"/>
    <property type="project" value="TreeGrafter"/>
</dbReference>
<dbReference type="PANTHER" id="PTHR22926">
    <property type="entry name" value="PHOSPHO-N-ACETYLMURAMOYL-PENTAPEPTIDE-TRANSFERASE"/>
    <property type="match status" value="1"/>
</dbReference>
<evidence type="ECO:0000256" key="8">
    <source>
        <dbReference type="SAM" id="Phobius"/>
    </source>
</evidence>
<dbReference type="AlphaFoldDB" id="A0A2X0SHU4"/>
<dbReference type="GO" id="GO:0009103">
    <property type="term" value="P:lipopolysaccharide biosynthetic process"/>
    <property type="evidence" value="ECO:0007669"/>
    <property type="project" value="TreeGrafter"/>
</dbReference>
<keyword evidence="7" id="KW-0460">Magnesium</keyword>
<comment type="cofactor">
    <cofactor evidence="7">
        <name>Mg(2+)</name>
        <dbReference type="ChEBI" id="CHEBI:18420"/>
    </cofactor>
</comment>
<protein>
    <submittedName>
        <fullName evidence="9">Glycosyl transferase, family 4, conserved region</fullName>
    </submittedName>
</protein>
<dbReference type="GO" id="GO:0005886">
    <property type="term" value="C:plasma membrane"/>
    <property type="evidence" value="ECO:0007669"/>
    <property type="project" value="UniProtKB-SubCell"/>
</dbReference>
<feature type="transmembrane region" description="Helical" evidence="8">
    <location>
        <begin position="66"/>
        <end position="83"/>
    </location>
</feature>
<feature type="transmembrane region" description="Helical" evidence="8">
    <location>
        <begin position="219"/>
        <end position="238"/>
    </location>
</feature>
<dbReference type="CDD" id="cd06854">
    <property type="entry name" value="GT_WbpL_WbcO_like"/>
    <property type="match status" value="1"/>
</dbReference>
<feature type="transmembrane region" description="Helical" evidence="8">
    <location>
        <begin position="6"/>
        <end position="22"/>
    </location>
</feature>
<dbReference type="GO" id="GO:0046872">
    <property type="term" value="F:metal ion binding"/>
    <property type="evidence" value="ECO:0007669"/>
    <property type="project" value="UniProtKB-KW"/>
</dbReference>
<keyword evidence="6 8" id="KW-0472">Membrane</keyword>
<keyword evidence="3 9" id="KW-0808">Transferase</keyword>
<name>A0A2X0SHU4_9PROT</name>
<evidence type="ECO:0000256" key="3">
    <source>
        <dbReference type="ARBA" id="ARBA00022679"/>
    </source>
</evidence>
<evidence type="ECO:0000256" key="4">
    <source>
        <dbReference type="ARBA" id="ARBA00022692"/>
    </source>
</evidence>
<dbReference type="PANTHER" id="PTHR22926:SF3">
    <property type="entry name" value="UNDECAPRENYL-PHOSPHATE ALPHA-N-ACETYLGLUCOSAMINYL 1-PHOSPHATE TRANSFERASE"/>
    <property type="match status" value="1"/>
</dbReference>
<dbReference type="Pfam" id="PF00953">
    <property type="entry name" value="Glycos_transf_4"/>
    <property type="match status" value="1"/>
</dbReference>
<evidence type="ECO:0000256" key="5">
    <source>
        <dbReference type="ARBA" id="ARBA00022989"/>
    </source>
</evidence>